<dbReference type="RefSeq" id="WP_166093091.1">
    <property type="nucleotide sequence ID" value="NZ_CP049871.1"/>
</dbReference>
<dbReference type="InterPro" id="IPR029052">
    <property type="entry name" value="Metallo-depent_PP-like"/>
</dbReference>
<feature type="signal peptide" evidence="2">
    <location>
        <begin position="1"/>
        <end position="18"/>
    </location>
</feature>
<feature type="domain" description="Calcineurin-like phosphoesterase" evidence="3">
    <location>
        <begin position="34"/>
        <end position="286"/>
    </location>
</feature>
<dbReference type="SUPFAM" id="SSF55816">
    <property type="entry name" value="5'-nucleotidase (syn. UDP-sugar hydrolase), C-terminal domain"/>
    <property type="match status" value="1"/>
</dbReference>
<evidence type="ECO:0000256" key="1">
    <source>
        <dbReference type="ARBA" id="ARBA00022729"/>
    </source>
</evidence>
<keyword evidence="2" id="KW-0547">Nucleotide-binding</keyword>
<proteinExistence type="inferred from homology"/>
<feature type="domain" description="5'-Nucleotidase C-terminal" evidence="4">
    <location>
        <begin position="362"/>
        <end position="522"/>
    </location>
</feature>
<dbReference type="Gene3D" id="3.60.21.10">
    <property type="match status" value="1"/>
</dbReference>
<gene>
    <name evidence="5" type="ORF">G7078_03630</name>
</gene>
<keyword evidence="1 2" id="KW-0732">Signal</keyword>
<dbReference type="PANTHER" id="PTHR11575:SF24">
    <property type="entry name" value="5'-NUCLEOTIDASE"/>
    <property type="match status" value="1"/>
</dbReference>
<dbReference type="GO" id="GO:0008768">
    <property type="term" value="F:UDP-sugar diphosphatase activity"/>
    <property type="evidence" value="ECO:0007669"/>
    <property type="project" value="TreeGrafter"/>
</dbReference>
<dbReference type="Gene3D" id="3.90.780.10">
    <property type="entry name" value="5'-Nucleotidase, C-terminal domain"/>
    <property type="match status" value="1"/>
</dbReference>
<feature type="chain" id="PRO_5026375664" evidence="2">
    <location>
        <begin position="19"/>
        <end position="559"/>
    </location>
</feature>
<keyword evidence="6" id="KW-1185">Reference proteome</keyword>
<dbReference type="GO" id="GO:0030288">
    <property type="term" value="C:outer membrane-bounded periplasmic space"/>
    <property type="evidence" value="ECO:0007669"/>
    <property type="project" value="TreeGrafter"/>
</dbReference>
<evidence type="ECO:0000313" key="5">
    <source>
        <dbReference type="EMBL" id="QIL01966.1"/>
    </source>
</evidence>
<dbReference type="SUPFAM" id="SSF56300">
    <property type="entry name" value="Metallo-dependent phosphatases"/>
    <property type="match status" value="1"/>
</dbReference>
<evidence type="ECO:0000259" key="3">
    <source>
        <dbReference type="Pfam" id="PF00149"/>
    </source>
</evidence>
<evidence type="ECO:0000259" key="4">
    <source>
        <dbReference type="Pfam" id="PF02872"/>
    </source>
</evidence>
<dbReference type="Pfam" id="PF00149">
    <property type="entry name" value="Metallophos"/>
    <property type="match status" value="1"/>
</dbReference>
<dbReference type="InterPro" id="IPR004843">
    <property type="entry name" value="Calcineurin-like_PHP"/>
</dbReference>
<organism evidence="5 6">
    <name type="scientific">Sphingomonas sinipercae</name>
    <dbReference type="NCBI Taxonomy" id="2714944"/>
    <lineage>
        <taxon>Bacteria</taxon>
        <taxon>Pseudomonadati</taxon>
        <taxon>Pseudomonadota</taxon>
        <taxon>Alphaproteobacteria</taxon>
        <taxon>Sphingomonadales</taxon>
        <taxon>Sphingomonadaceae</taxon>
        <taxon>Sphingomonas</taxon>
    </lineage>
</organism>
<dbReference type="GO" id="GO:0008253">
    <property type="term" value="F:5'-nucleotidase activity"/>
    <property type="evidence" value="ECO:0007669"/>
    <property type="project" value="TreeGrafter"/>
</dbReference>
<dbReference type="GO" id="GO:0000166">
    <property type="term" value="F:nucleotide binding"/>
    <property type="evidence" value="ECO:0007669"/>
    <property type="project" value="UniProtKB-KW"/>
</dbReference>
<evidence type="ECO:0000313" key="6">
    <source>
        <dbReference type="Proteomes" id="UP000502502"/>
    </source>
</evidence>
<dbReference type="Proteomes" id="UP000502502">
    <property type="component" value="Chromosome"/>
</dbReference>
<name>A0A6G7ZM42_9SPHN</name>
<sequence length="559" mass="58407">MIRKLLPLLLLGACARTAVVPVTQPVAAPVEVQLLAFNDFHGNLETPPDPIVIKAADGSERRDRFGGAARLGATLERLRQPNTVTVSAGDTIGASPLISGYYLDEPTIEAMNRIGLEFNSVGNHEFDKGVAELKRMQSGGCAENTRRKPCAVEPFAGARFRYLAANVVQQDGSTVFPATGIKTFRSVDGPIRVGFIGMTLEGTANVVTPSGVRGVSFRDEADTANALVPILKAQGAAAIVLLVHQGGKLPGSFIEHGCEGLTGDILPILDRLDPAIRTIVSGHTHNAYACELDRGGARRLLTSAGKNGYLVSDIRLTFAPRTHQLIAQSARNVPVAGTATEGPVKQLVDRYAAAIKPVADQVVGTLAGPAPRDDSDGESAAANLIADAMLGATRTAATGGAQLALVNATGVRVGLAAGDVRYGDAFAMMPFGNNLVVMTLTGAQLKTAIEQQYSDTNLAALKHVAVLAASAGFAYDIDVSRPSGDRVTRMALNDTPIRPQGRYRVVVNNYVAAGGDGLKAFTDGTDVTDGGIVDLDALVAWLAPGRNPPKTGRIGIVGR</sequence>
<accession>A0A6G7ZM42</accession>
<dbReference type="AlphaFoldDB" id="A0A6G7ZM42"/>
<protein>
    <submittedName>
        <fullName evidence="5">Bifunctional metallophosphatase/5'-nucleotidase</fullName>
    </submittedName>
</protein>
<dbReference type="PRINTS" id="PR01607">
    <property type="entry name" value="APYRASEFAMLY"/>
</dbReference>
<keyword evidence="2" id="KW-0378">Hydrolase</keyword>
<dbReference type="InterPro" id="IPR008334">
    <property type="entry name" value="5'-Nucleotdase_C"/>
</dbReference>
<evidence type="ECO:0000256" key="2">
    <source>
        <dbReference type="RuleBase" id="RU362119"/>
    </source>
</evidence>
<dbReference type="Pfam" id="PF02872">
    <property type="entry name" value="5_nucleotid_C"/>
    <property type="match status" value="1"/>
</dbReference>
<dbReference type="InterPro" id="IPR006179">
    <property type="entry name" value="5_nucleotidase/apyrase"/>
</dbReference>
<dbReference type="PANTHER" id="PTHR11575">
    <property type="entry name" value="5'-NUCLEOTIDASE-RELATED"/>
    <property type="match status" value="1"/>
</dbReference>
<comment type="similarity">
    <text evidence="2">Belongs to the 5'-nucleotidase family.</text>
</comment>
<dbReference type="EMBL" id="CP049871">
    <property type="protein sequence ID" value="QIL01966.1"/>
    <property type="molecule type" value="Genomic_DNA"/>
</dbReference>
<dbReference type="GO" id="GO:0009166">
    <property type="term" value="P:nucleotide catabolic process"/>
    <property type="evidence" value="ECO:0007669"/>
    <property type="project" value="InterPro"/>
</dbReference>
<reference evidence="5 6" key="1">
    <citation type="submission" date="2020-03" db="EMBL/GenBank/DDBJ databases">
        <title>Sphingomonas sp. nov., isolated from fish.</title>
        <authorList>
            <person name="Hyun D.-W."/>
            <person name="Bae J.-W."/>
        </authorList>
    </citation>
    <scope>NUCLEOTIDE SEQUENCE [LARGE SCALE GENOMIC DNA]</scope>
    <source>
        <strain evidence="5 6">HDW15C</strain>
    </source>
</reference>
<dbReference type="InterPro" id="IPR036907">
    <property type="entry name" value="5'-Nucleotdase_C_sf"/>
</dbReference>
<dbReference type="KEGG" id="ssin:G7078_03630"/>